<dbReference type="InterPro" id="IPR007280">
    <property type="entry name" value="Peptidase_C_arc/bac"/>
</dbReference>
<dbReference type="RefSeq" id="WP_190825934.1">
    <property type="nucleotide sequence ID" value="NZ_CAWPPI010000027.1"/>
</dbReference>
<evidence type="ECO:0000313" key="9">
    <source>
        <dbReference type="Proteomes" id="UP000629098"/>
    </source>
</evidence>
<dbReference type="SUPFAM" id="SSF89260">
    <property type="entry name" value="Collagen-binding domain"/>
    <property type="match status" value="1"/>
</dbReference>
<keyword evidence="3 5" id="KW-0378">Hydrolase</keyword>
<feature type="active site" description="Charge relay system" evidence="5">
    <location>
        <position position="470"/>
    </location>
</feature>
<dbReference type="PANTHER" id="PTHR43399">
    <property type="entry name" value="SUBTILISIN-RELATED"/>
    <property type="match status" value="1"/>
</dbReference>
<dbReference type="InterPro" id="IPR051048">
    <property type="entry name" value="Peptidase_S8/S53_subtilisin"/>
</dbReference>
<dbReference type="PROSITE" id="PS00137">
    <property type="entry name" value="SUBTILASE_HIS"/>
    <property type="match status" value="1"/>
</dbReference>
<keyword evidence="9" id="KW-1185">Reference proteome</keyword>
<reference evidence="8" key="1">
    <citation type="submission" date="2020-09" db="EMBL/GenBank/DDBJ databases">
        <title>Iningainema tapete sp. nov. (Scytonemataceae, Cyanobacteria) from greenhouses in central Florida (USA) produces two types of nodularin with biosynthetic potential for microcystin-LR and anabaenopeptins.</title>
        <authorList>
            <person name="Berthold D.E."/>
            <person name="Lefler F.W."/>
            <person name="Huang I.-S."/>
            <person name="Abdulla H."/>
            <person name="Zimba P.V."/>
            <person name="Laughinghouse H.D. IV."/>
        </authorList>
    </citation>
    <scope>NUCLEOTIDE SEQUENCE</scope>
    <source>
        <strain evidence="8">BLCCT55</strain>
    </source>
</reference>
<dbReference type="PROSITE" id="PS00136">
    <property type="entry name" value="SUBTILASE_ASP"/>
    <property type="match status" value="1"/>
</dbReference>
<protein>
    <submittedName>
        <fullName evidence="8">S8 family serine peptidase</fullName>
    </submittedName>
</protein>
<gene>
    <name evidence="8" type="ORF">ICL16_05900</name>
</gene>
<evidence type="ECO:0000256" key="3">
    <source>
        <dbReference type="ARBA" id="ARBA00022801"/>
    </source>
</evidence>
<dbReference type="SUPFAM" id="SSF52743">
    <property type="entry name" value="Subtilisin-like"/>
    <property type="match status" value="1"/>
</dbReference>
<dbReference type="CDD" id="cd07473">
    <property type="entry name" value="Peptidases_S8_Subtilisin_like"/>
    <property type="match status" value="1"/>
</dbReference>
<keyword evidence="2 5" id="KW-0645">Protease</keyword>
<dbReference type="AlphaFoldDB" id="A0A8J6XGL2"/>
<dbReference type="Pfam" id="PF00082">
    <property type="entry name" value="Peptidase_S8"/>
    <property type="match status" value="1"/>
</dbReference>
<dbReference type="PROSITE" id="PS51892">
    <property type="entry name" value="SUBTILASE"/>
    <property type="match status" value="1"/>
</dbReference>
<evidence type="ECO:0000256" key="1">
    <source>
        <dbReference type="ARBA" id="ARBA00011073"/>
    </source>
</evidence>
<organism evidence="8 9">
    <name type="scientific">Iningainema tapete BLCC-T55</name>
    <dbReference type="NCBI Taxonomy" id="2748662"/>
    <lineage>
        <taxon>Bacteria</taxon>
        <taxon>Bacillati</taxon>
        <taxon>Cyanobacteriota</taxon>
        <taxon>Cyanophyceae</taxon>
        <taxon>Nostocales</taxon>
        <taxon>Scytonemataceae</taxon>
        <taxon>Iningainema tapete</taxon>
    </lineage>
</organism>
<keyword evidence="4 5" id="KW-0720">Serine protease</keyword>
<accession>A0A8J6XGL2</accession>
<dbReference type="InterPro" id="IPR022398">
    <property type="entry name" value="Peptidase_S8_His-AS"/>
</dbReference>
<dbReference type="InterPro" id="IPR034204">
    <property type="entry name" value="PfSUB1-like_cat_dom"/>
</dbReference>
<comment type="similarity">
    <text evidence="1 5">Belongs to the peptidase S8 family.</text>
</comment>
<dbReference type="PANTHER" id="PTHR43399:SF4">
    <property type="entry name" value="CELL WALL-ASSOCIATED PROTEASE"/>
    <property type="match status" value="1"/>
</dbReference>
<dbReference type="EMBL" id="JACXAE010000027">
    <property type="protein sequence ID" value="MBD2771641.1"/>
    <property type="molecule type" value="Genomic_DNA"/>
</dbReference>
<dbReference type="GO" id="GO:0004252">
    <property type="term" value="F:serine-type endopeptidase activity"/>
    <property type="evidence" value="ECO:0007669"/>
    <property type="project" value="UniProtKB-UniRule"/>
</dbReference>
<dbReference type="InterPro" id="IPR023827">
    <property type="entry name" value="Peptidase_S8_Asp-AS"/>
</dbReference>
<comment type="caution">
    <text evidence="8">The sequence shown here is derived from an EMBL/GenBank/DDBJ whole genome shotgun (WGS) entry which is preliminary data.</text>
</comment>
<evidence type="ECO:0000256" key="4">
    <source>
        <dbReference type="ARBA" id="ARBA00022825"/>
    </source>
</evidence>
<feature type="domain" description="Peptidase S8/S53" evidence="6">
    <location>
        <begin position="461"/>
        <end position="709"/>
    </location>
</feature>
<name>A0A8J6XGL2_9CYAN</name>
<dbReference type="InterPro" id="IPR036852">
    <property type="entry name" value="Peptidase_S8/S53_dom_sf"/>
</dbReference>
<sequence length="713" mass="77975">MSVNLFDANFYRAANLDLQGFNNAQALSHFQNTGLNEGRAFSPFVDLNFYRASNADLSGFSNRQAYEHLSNTGIREGRKFSPLIDLNYYQRHNGDLASFNNEELFEHLRRSGVLEGRRFSLLVDLNFYRSVNGDLTSFNNYQALQHLQTSGLAEGRRFSPFFNQDVYVAANLDVAKQGWNNTQLFWHLVNTGVTEGRRFSVTFDVNYYRNTYPDLAQAGLNNTQLLEHFQDNGLINEGRSSSESFNVKYYLNNYPDLKAAGLNYQQAQQHFEINGFRERRLGNPSGEISLPTDPGNTTNNAFNFGILNGSRIVKEFVGSNDADYYRFTLGTINNFSLTLNGLTSDADVQLLDSNGNTIISSYNSSTLAETINQQLNPGTYYIKVYPYQQSGVNTNYNLTLSATPTSPPASVFSSIYGYGIVDAAAAVAKAIGQSAFANLASVGGDNDTVNVPEVWARGYTGQGITVAVIDDGIDINHQDLRGNIWRNTREIADNGIDDDRNGYIDDINGWNFGLYNKNVLPSGSHGTHVAGTIAAVNNGIGVTGVVYNARIMPIRVSNNEDLWVGNLANAIRYAVDNGARVINMSLSSNDFPGLREALAYAASRNVITVSAAGNDTLLTPTYPASYATQYGISVGAIANFSNAAGSDSRMRHVVAPGVSVYSTTPNNTYSYDYGTSMAAGYVSGIVALMLSANPNLTSEQVRNILTSSASRVV</sequence>
<feature type="domain" description="Peptidase C-terminal archaeal/bacterial" evidence="7">
    <location>
        <begin position="321"/>
        <end position="385"/>
    </location>
</feature>
<dbReference type="Pfam" id="PF04151">
    <property type="entry name" value="PPC"/>
    <property type="match status" value="1"/>
</dbReference>
<dbReference type="Gene3D" id="3.40.50.200">
    <property type="entry name" value="Peptidase S8/S53 domain"/>
    <property type="match status" value="1"/>
</dbReference>
<evidence type="ECO:0000259" key="6">
    <source>
        <dbReference type="Pfam" id="PF00082"/>
    </source>
</evidence>
<evidence type="ECO:0000313" key="8">
    <source>
        <dbReference type="EMBL" id="MBD2771641.1"/>
    </source>
</evidence>
<proteinExistence type="inferred from homology"/>
<dbReference type="GO" id="GO:0006508">
    <property type="term" value="P:proteolysis"/>
    <property type="evidence" value="ECO:0007669"/>
    <property type="project" value="UniProtKB-KW"/>
</dbReference>
<dbReference type="InterPro" id="IPR000209">
    <property type="entry name" value="Peptidase_S8/S53_dom"/>
</dbReference>
<evidence type="ECO:0000256" key="2">
    <source>
        <dbReference type="ARBA" id="ARBA00022670"/>
    </source>
</evidence>
<dbReference type="Gene3D" id="2.60.120.380">
    <property type="match status" value="1"/>
</dbReference>
<feature type="active site" description="Charge relay system" evidence="5">
    <location>
        <position position="525"/>
    </location>
</feature>
<evidence type="ECO:0000259" key="7">
    <source>
        <dbReference type="Pfam" id="PF04151"/>
    </source>
</evidence>
<feature type="active site" description="Charge relay system" evidence="5">
    <location>
        <position position="676"/>
    </location>
</feature>
<dbReference type="PRINTS" id="PR00723">
    <property type="entry name" value="SUBTILISIN"/>
</dbReference>
<dbReference type="InterPro" id="IPR015500">
    <property type="entry name" value="Peptidase_S8_subtilisin-rel"/>
</dbReference>
<evidence type="ECO:0000256" key="5">
    <source>
        <dbReference type="PROSITE-ProRule" id="PRU01240"/>
    </source>
</evidence>
<dbReference type="Proteomes" id="UP000629098">
    <property type="component" value="Unassembled WGS sequence"/>
</dbReference>